<feature type="region of interest" description="Disordered" evidence="1">
    <location>
        <begin position="69"/>
        <end position="95"/>
    </location>
</feature>
<dbReference type="EMBL" id="HBUF01472802">
    <property type="protein sequence ID" value="CAG6744691.1"/>
    <property type="molecule type" value="Transcribed_RNA"/>
</dbReference>
<dbReference type="AlphaFoldDB" id="A0A8D8ZE66"/>
<evidence type="ECO:0000313" key="2">
    <source>
        <dbReference type="EMBL" id="CAG6744691.1"/>
    </source>
</evidence>
<name>A0A8D8ZE66_9HEMI</name>
<evidence type="ECO:0000256" key="1">
    <source>
        <dbReference type="SAM" id="MobiDB-lite"/>
    </source>
</evidence>
<protein>
    <submittedName>
        <fullName evidence="2">Uncharacterized protein</fullName>
    </submittedName>
</protein>
<sequence>MRVGKITRCGENKEVWRCREGKGESCSTSCGGLEGMFCVGRDFNEPRNKFSQSEDRGFLLSSRGINKRSWRRRRRKRKKKEEEKDEEGNERMKIVLARERRREEGKWRKR</sequence>
<feature type="compositionally biased region" description="Basic residues" evidence="1">
    <location>
        <begin position="69"/>
        <end position="79"/>
    </location>
</feature>
<proteinExistence type="predicted"/>
<accession>A0A8D8ZE66</accession>
<organism evidence="2">
    <name type="scientific">Cacopsylla melanoneura</name>
    <dbReference type="NCBI Taxonomy" id="428564"/>
    <lineage>
        <taxon>Eukaryota</taxon>
        <taxon>Metazoa</taxon>
        <taxon>Ecdysozoa</taxon>
        <taxon>Arthropoda</taxon>
        <taxon>Hexapoda</taxon>
        <taxon>Insecta</taxon>
        <taxon>Pterygota</taxon>
        <taxon>Neoptera</taxon>
        <taxon>Paraneoptera</taxon>
        <taxon>Hemiptera</taxon>
        <taxon>Sternorrhyncha</taxon>
        <taxon>Psylloidea</taxon>
        <taxon>Psyllidae</taxon>
        <taxon>Psyllinae</taxon>
        <taxon>Cacopsylla</taxon>
    </lineage>
</organism>
<reference evidence="2" key="1">
    <citation type="submission" date="2021-05" db="EMBL/GenBank/DDBJ databases">
        <authorList>
            <person name="Alioto T."/>
            <person name="Alioto T."/>
            <person name="Gomez Garrido J."/>
        </authorList>
    </citation>
    <scope>NUCLEOTIDE SEQUENCE</scope>
</reference>